<dbReference type="GeneID" id="20205737"/>
<gene>
    <name evidence="3" type="primary">20205737</name>
    <name evidence="2" type="ORF">HELRODRAFT_176171</name>
</gene>
<dbReference type="HOGENOM" id="CLU_059811_2_0_1"/>
<feature type="region of interest" description="Disordered" evidence="1">
    <location>
        <begin position="20"/>
        <end position="60"/>
    </location>
</feature>
<dbReference type="InParanoid" id="T1FA88"/>
<dbReference type="OrthoDB" id="416119at2759"/>
<dbReference type="EnsemblMetazoa" id="HelroT176171">
    <property type="protein sequence ID" value="HelroP176171"/>
    <property type="gene ID" value="HelroG176171"/>
</dbReference>
<evidence type="ECO:0000313" key="3">
    <source>
        <dbReference type="EnsemblMetazoa" id="HelroP176171"/>
    </source>
</evidence>
<evidence type="ECO:0000313" key="2">
    <source>
        <dbReference type="EMBL" id="ESO00303.1"/>
    </source>
</evidence>
<keyword evidence="4" id="KW-1185">Reference proteome</keyword>
<dbReference type="CTD" id="20205737"/>
<feature type="compositionally biased region" description="Polar residues" evidence="1">
    <location>
        <begin position="23"/>
        <end position="50"/>
    </location>
</feature>
<accession>T1FA88</accession>
<sequence>MCKDHKDLIMHQRSCKMYKSLRLPQNSTDNNMDSTLASTKELTSTPNHDPSSSSSSAQTVVATKSAIPGVKLPRTPAKWPEANAFFQLQRKLLPSLNNIDEFTITFHKMIYDYFVQNYGSY</sequence>
<name>T1FA88_HELRO</name>
<evidence type="ECO:0000313" key="4">
    <source>
        <dbReference type="Proteomes" id="UP000015101"/>
    </source>
</evidence>
<dbReference type="AlphaFoldDB" id="T1FA88"/>
<dbReference type="RefSeq" id="XP_009021737.1">
    <property type="nucleotide sequence ID" value="XM_009023489.1"/>
</dbReference>
<reference evidence="4" key="1">
    <citation type="submission" date="2012-12" db="EMBL/GenBank/DDBJ databases">
        <authorList>
            <person name="Hellsten U."/>
            <person name="Grimwood J."/>
            <person name="Chapman J.A."/>
            <person name="Shapiro H."/>
            <person name="Aerts A."/>
            <person name="Otillar R.P."/>
            <person name="Terry A.Y."/>
            <person name="Boore J.L."/>
            <person name="Simakov O."/>
            <person name="Marletaz F."/>
            <person name="Cho S.-J."/>
            <person name="Edsinger-Gonzales E."/>
            <person name="Havlak P."/>
            <person name="Kuo D.-H."/>
            <person name="Larsson T."/>
            <person name="Lv J."/>
            <person name="Arendt D."/>
            <person name="Savage R."/>
            <person name="Osoegawa K."/>
            <person name="de Jong P."/>
            <person name="Lindberg D.R."/>
            <person name="Seaver E.C."/>
            <person name="Weisblat D.A."/>
            <person name="Putnam N.H."/>
            <person name="Grigoriev I.V."/>
            <person name="Rokhsar D.S."/>
        </authorList>
    </citation>
    <scope>NUCLEOTIDE SEQUENCE</scope>
</reference>
<dbReference type="EMBL" id="KB096983">
    <property type="protein sequence ID" value="ESO00303.1"/>
    <property type="molecule type" value="Genomic_DNA"/>
</dbReference>
<reference evidence="2 4" key="2">
    <citation type="journal article" date="2013" name="Nature">
        <title>Insights into bilaterian evolution from three spiralian genomes.</title>
        <authorList>
            <person name="Simakov O."/>
            <person name="Marletaz F."/>
            <person name="Cho S.J."/>
            <person name="Edsinger-Gonzales E."/>
            <person name="Havlak P."/>
            <person name="Hellsten U."/>
            <person name="Kuo D.H."/>
            <person name="Larsson T."/>
            <person name="Lv J."/>
            <person name="Arendt D."/>
            <person name="Savage R."/>
            <person name="Osoegawa K."/>
            <person name="de Jong P."/>
            <person name="Grimwood J."/>
            <person name="Chapman J.A."/>
            <person name="Shapiro H."/>
            <person name="Aerts A."/>
            <person name="Otillar R.P."/>
            <person name="Terry A.Y."/>
            <person name="Boore J.L."/>
            <person name="Grigoriev I.V."/>
            <person name="Lindberg D.R."/>
            <person name="Seaver E.C."/>
            <person name="Weisblat D.A."/>
            <person name="Putnam N.H."/>
            <person name="Rokhsar D.S."/>
        </authorList>
    </citation>
    <scope>NUCLEOTIDE SEQUENCE</scope>
</reference>
<organism evidence="3 4">
    <name type="scientific">Helobdella robusta</name>
    <name type="common">Californian leech</name>
    <dbReference type="NCBI Taxonomy" id="6412"/>
    <lineage>
        <taxon>Eukaryota</taxon>
        <taxon>Metazoa</taxon>
        <taxon>Spiralia</taxon>
        <taxon>Lophotrochozoa</taxon>
        <taxon>Annelida</taxon>
        <taxon>Clitellata</taxon>
        <taxon>Hirudinea</taxon>
        <taxon>Rhynchobdellida</taxon>
        <taxon>Glossiphoniidae</taxon>
        <taxon>Helobdella</taxon>
    </lineage>
</organism>
<dbReference type="KEGG" id="hro:HELRODRAFT_176171"/>
<dbReference type="EMBL" id="AMQM01005564">
    <property type="status" value="NOT_ANNOTATED_CDS"/>
    <property type="molecule type" value="Genomic_DNA"/>
</dbReference>
<dbReference type="Proteomes" id="UP000015101">
    <property type="component" value="Unassembled WGS sequence"/>
</dbReference>
<evidence type="ECO:0000256" key="1">
    <source>
        <dbReference type="SAM" id="MobiDB-lite"/>
    </source>
</evidence>
<protein>
    <submittedName>
        <fullName evidence="2 3">Uncharacterized protein</fullName>
    </submittedName>
</protein>
<proteinExistence type="predicted"/>
<reference evidence="3" key="3">
    <citation type="submission" date="2015-06" db="UniProtKB">
        <authorList>
            <consortium name="EnsemblMetazoa"/>
        </authorList>
    </citation>
    <scope>IDENTIFICATION</scope>
</reference>